<dbReference type="EC" id="1.-.-.-" evidence="2"/>
<dbReference type="InterPro" id="IPR050712">
    <property type="entry name" value="NAD(P)H-dep_reductase"/>
</dbReference>
<proteinExistence type="predicted"/>
<name>A0ABT8YAC6_9SPHN</name>
<evidence type="ECO:0000313" key="3">
    <source>
        <dbReference type="Proteomes" id="UP001169764"/>
    </source>
</evidence>
<dbReference type="Pfam" id="PF03358">
    <property type="entry name" value="FMN_red"/>
    <property type="match status" value="1"/>
</dbReference>
<dbReference type="EMBL" id="JAUOTP010000005">
    <property type="protein sequence ID" value="MDO6415292.1"/>
    <property type="molecule type" value="Genomic_DNA"/>
</dbReference>
<dbReference type="Gene3D" id="3.40.50.360">
    <property type="match status" value="1"/>
</dbReference>
<organism evidence="2 3">
    <name type="scientific">Sphingomonas natans</name>
    <dbReference type="NCBI Taxonomy" id="3063330"/>
    <lineage>
        <taxon>Bacteria</taxon>
        <taxon>Pseudomonadati</taxon>
        <taxon>Pseudomonadota</taxon>
        <taxon>Alphaproteobacteria</taxon>
        <taxon>Sphingomonadales</taxon>
        <taxon>Sphingomonadaceae</taxon>
        <taxon>Sphingomonas</taxon>
    </lineage>
</organism>
<dbReference type="InterPro" id="IPR005025">
    <property type="entry name" value="FMN_Rdtase-like_dom"/>
</dbReference>
<keyword evidence="2" id="KW-0560">Oxidoreductase</keyword>
<dbReference type="PANTHER" id="PTHR30543">
    <property type="entry name" value="CHROMATE REDUCTASE"/>
    <property type="match status" value="1"/>
</dbReference>
<dbReference type="GO" id="GO:0016491">
    <property type="term" value="F:oxidoreductase activity"/>
    <property type="evidence" value="ECO:0007669"/>
    <property type="project" value="UniProtKB-KW"/>
</dbReference>
<dbReference type="SUPFAM" id="SSF52218">
    <property type="entry name" value="Flavoproteins"/>
    <property type="match status" value="1"/>
</dbReference>
<accession>A0ABT8YAC6</accession>
<comment type="caution">
    <text evidence="2">The sequence shown here is derived from an EMBL/GenBank/DDBJ whole genome shotgun (WGS) entry which is preliminary data.</text>
</comment>
<dbReference type="Proteomes" id="UP001169764">
    <property type="component" value="Unassembled WGS sequence"/>
</dbReference>
<sequence>MIEQPTLRLVTMVGSLRQGSYSAAIARTLAALAPDDVVIEPLASIGDLPHYNADTQADGFPAAVLAMAEAIQGADGVIIVTPEYNYSFPGVLKNALDWLSRVSPSPFARKPVALQSSSPGLLGGSRAQYQLRQVFIFLDAMMLNKPEVMIGQVATKVAGDPAMLTDAPTRDFVAGQIATFAEFIRRHG</sequence>
<dbReference type="PANTHER" id="PTHR30543:SF21">
    <property type="entry name" value="NAD(P)H-DEPENDENT FMN REDUCTASE LOT6"/>
    <property type="match status" value="1"/>
</dbReference>
<evidence type="ECO:0000313" key="2">
    <source>
        <dbReference type="EMBL" id="MDO6415292.1"/>
    </source>
</evidence>
<feature type="domain" description="NADPH-dependent FMN reductase-like" evidence="1">
    <location>
        <begin position="8"/>
        <end position="153"/>
    </location>
</feature>
<protein>
    <submittedName>
        <fullName evidence="2">NADPH-dependent FMN reductase</fullName>
        <ecNumber evidence="2">1.-.-.-</ecNumber>
    </submittedName>
</protein>
<dbReference type="RefSeq" id="WP_303543197.1">
    <property type="nucleotide sequence ID" value="NZ_JAUOTP010000005.1"/>
</dbReference>
<evidence type="ECO:0000259" key="1">
    <source>
        <dbReference type="Pfam" id="PF03358"/>
    </source>
</evidence>
<keyword evidence="3" id="KW-1185">Reference proteome</keyword>
<dbReference type="InterPro" id="IPR029039">
    <property type="entry name" value="Flavoprotein-like_sf"/>
</dbReference>
<reference evidence="2" key="1">
    <citation type="submission" date="2023-07" db="EMBL/GenBank/DDBJ databases">
        <authorList>
            <person name="Kim M."/>
        </authorList>
    </citation>
    <scope>NUCLEOTIDE SEQUENCE</scope>
    <source>
        <strain evidence="2">BIUV-7</strain>
    </source>
</reference>
<gene>
    <name evidence="2" type="ORF">Q4F19_12940</name>
</gene>